<evidence type="ECO:0000313" key="2">
    <source>
        <dbReference type="EMBL" id="HGU53204.1"/>
    </source>
</evidence>
<gene>
    <name evidence="2" type="ORF">ENT78_06770</name>
</gene>
<organism evidence="2">
    <name type="scientific">Fervidobacterium pennivorans</name>
    <dbReference type="NCBI Taxonomy" id="93466"/>
    <lineage>
        <taxon>Bacteria</taxon>
        <taxon>Thermotogati</taxon>
        <taxon>Thermotogota</taxon>
        <taxon>Thermotogae</taxon>
        <taxon>Thermotogales</taxon>
        <taxon>Fervidobacteriaceae</taxon>
        <taxon>Fervidobacterium</taxon>
    </lineage>
</organism>
<dbReference type="EMBL" id="DSZZ01000316">
    <property type="protein sequence ID" value="HGU53204.1"/>
    <property type="molecule type" value="Genomic_DNA"/>
</dbReference>
<sequence length="406" mass="46857">MKTIWIVDKDFVPDPLPAKNRYKIFLDIPDLKVKFFCAVERSALDMCALSTFVWNKDINNYAEWSLIRKVKGNKFIYYISFALAFFMKTLFVKEKPDIIVASCPDPFQALAGLIIAKLRKAHLVVDFRDYWPELLWQLGLLKEKSLIGRLIFWLTGLIARNAEGIMSAEESFIKEYLKSRKADKKMVFVRENVHVKLNEHYDSTTSLSSCFVEKVKNIIRAQKRQGRKIVVMAGTLNIGPKSYEMVENFLKKMSDNICILVFSSDQKFQAIFHKVYKDNFYMFQPVAKNEFLAILKSVDALLMFVENLIGSAFSSNKLFDAISIGIPVLCGVIDHSQVNKQVSQNIPGVYTFNINDISRFKDILRAFPLQSEEVSKILMFVRQKYLDQVRGLSKFLELVAERKVPE</sequence>
<proteinExistence type="predicted"/>
<dbReference type="SUPFAM" id="SSF53756">
    <property type="entry name" value="UDP-Glycosyltransferase/glycogen phosphorylase"/>
    <property type="match status" value="1"/>
</dbReference>
<keyword evidence="1" id="KW-0812">Transmembrane</keyword>
<comment type="caution">
    <text evidence="2">The sequence shown here is derived from an EMBL/GenBank/DDBJ whole genome shotgun (WGS) entry which is preliminary data.</text>
</comment>
<name>A0A7V4NFP4_FERPE</name>
<keyword evidence="1" id="KW-0472">Membrane</keyword>
<reference evidence="2" key="1">
    <citation type="journal article" date="2020" name="mSystems">
        <title>Genome- and Community-Level Interaction Insights into Carbon Utilization and Element Cycling Functions of Hydrothermarchaeota in Hydrothermal Sediment.</title>
        <authorList>
            <person name="Zhou Z."/>
            <person name="Liu Y."/>
            <person name="Xu W."/>
            <person name="Pan J."/>
            <person name="Luo Z.H."/>
            <person name="Li M."/>
        </authorList>
    </citation>
    <scope>NUCLEOTIDE SEQUENCE [LARGE SCALE GENOMIC DNA]</scope>
    <source>
        <strain evidence="2">SpSt-61</strain>
    </source>
</reference>
<feature type="transmembrane region" description="Helical" evidence="1">
    <location>
        <begin position="75"/>
        <end position="92"/>
    </location>
</feature>
<dbReference type="AlphaFoldDB" id="A0A7V4NFP4"/>
<evidence type="ECO:0000256" key="1">
    <source>
        <dbReference type="SAM" id="Phobius"/>
    </source>
</evidence>
<evidence type="ECO:0008006" key="3">
    <source>
        <dbReference type="Google" id="ProtNLM"/>
    </source>
</evidence>
<dbReference type="Gene3D" id="3.40.50.2000">
    <property type="entry name" value="Glycogen Phosphorylase B"/>
    <property type="match status" value="2"/>
</dbReference>
<keyword evidence="1" id="KW-1133">Transmembrane helix</keyword>
<protein>
    <recommendedName>
        <fullName evidence="3">Glycosyltransferase subfamily 4-like N-terminal domain-containing protein</fullName>
    </recommendedName>
</protein>
<accession>A0A7V4NFP4</accession>